<sequence length="458" mass="50241">MSMNATSAKARKSSCMKSTRIALWDSMQRRCLMPNVTAKEQTDVWNTVAGYVLQQLLQCKGVRIPTLGSFDIIQKRIQAGDTAVILQWPVFHLATNLINTHHLVDSKGSLPAHKKLEPLRRAKVAADACVSWQKAESCIRGTMSLISQCLREGENIALVLRDVGVLLIEGTGVEMKFYYDFLEMLCGKEDLQNAVLKVPQLMDTVVSRLAVVASLTSSGRVVIFPEFDVELLPKSSSRKPTKASGKLPGEEKKKKDGVLPPLSQGKKASAGLLDLPFTVRSSIPKYEIPRLKETKAAENGKKSGISQLPVIPGLPPAKNQPLASQGKRKLTTRSETPGTSQAQAATPQGVTGEERGVEQVLRGGGLPTIPTKTSYRKLSHPLRPLTVKKVPQIIISSPSSSEESLPLRPHYNTSLLMPTLDSTSRTMVPEPSRARRLGPQRPHAQSEIPELWKRHLKK</sequence>
<evidence type="ECO:0000259" key="2">
    <source>
        <dbReference type="Pfam" id="PF14908"/>
    </source>
</evidence>
<reference evidence="4" key="2">
    <citation type="submission" date="2025-09" db="UniProtKB">
        <authorList>
            <consortium name="Ensembl"/>
        </authorList>
    </citation>
    <scope>IDENTIFICATION</scope>
</reference>
<dbReference type="GeneID" id="136787898"/>
<evidence type="ECO:0000313" key="4">
    <source>
        <dbReference type="Ensembl" id="ENSACDP00005011060.1"/>
    </source>
</evidence>
<feature type="compositionally biased region" description="Polar residues" evidence="1">
    <location>
        <begin position="333"/>
        <end position="349"/>
    </location>
</feature>
<name>A0A8B9DW13_ANSCY</name>
<dbReference type="RefSeq" id="XP_066841407.1">
    <property type="nucleotide sequence ID" value="XM_066985306.1"/>
</dbReference>
<dbReference type="GO" id="GO:0005815">
    <property type="term" value="C:microtubule organizing center"/>
    <property type="evidence" value="ECO:0007669"/>
    <property type="project" value="TreeGrafter"/>
</dbReference>
<dbReference type="InterPro" id="IPR028034">
    <property type="entry name" value="HU-CCDC81"/>
</dbReference>
<dbReference type="Proteomes" id="UP000694521">
    <property type="component" value="Unplaced"/>
</dbReference>
<feature type="compositionally biased region" description="Polar residues" evidence="1">
    <location>
        <begin position="413"/>
        <end position="426"/>
    </location>
</feature>
<protein>
    <recommendedName>
        <fullName evidence="6">Coiled-coil domain-containing protein 81</fullName>
    </recommendedName>
</protein>
<feature type="domain" description="CCDC81 HU" evidence="2">
    <location>
        <begin position="32"/>
        <end position="103"/>
    </location>
</feature>
<organism evidence="4 5">
    <name type="scientific">Anser cygnoides</name>
    <name type="common">Swan goose</name>
    <dbReference type="NCBI Taxonomy" id="8845"/>
    <lineage>
        <taxon>Eukaryota</taxon>
        <taxon>Metazoa</taxon>
        <taxon>Chordata</taxon>
        <taxon>Craniata</taxon>
        <taxon>Vertebrata</taxon>
        <taxon>Euteleostomi</taxon>
        <taxon>Archelosauria</taxon>
        <taxon>Archosauria</taxon>
        <taxon>Dinosauria</taxon>
        <taxon>Saurischia</taxon>
        <taxon>Theropoda</taxon>
        <taxon>Coelurosauria</taxon>
        <taxon>Aves</taxon>
        <taxon>Neognathae</taxon>
        <taxon>Galloanserae</taxon>
        <taxon>Anseriformes</taxon>
        <taxon>Anatidae</taxon>
        <taxon>Anserinae</taxon>
        <taxon>Anser</taxon>
    </lineage>
</organism>
<feature type="region of interest" description="Disordered" evidence="1">
    <location>
        <begin position="413"/>
        <end position="458"/>
    </location>
</feature>
<reference evidence="4" key="1">
    <citation type="submission" date="2025-08" db="UniProtKB">
        <authorList>
            <consortium name="Ensembl"/>
        </authorList>
    </citation>
    <scope>IDENTIFICATION</scope>
</reference>
<feature type="region of interest" description="Disordered" evidence="1">
    <location>
        <begin position="294"/>
        <end position="354"/>
    </location>
</feature>
<accession>A0A8B9DW13</accession>
<dbReference type="PANTHER" id="PTHR14362:SF2">
    <property type="entry name" value="COILED-COIL DOMAIN-CONTAINING PROTEIN 81"/>
    <property type="match status" value="1"/>
</dbReference>
<dbReference type="Pfam" id="PF14908">
    <property type="entry name" value="HU-CCDC81_euk_1"/>
    <property type="match status" value="1"/>
</dbReference>
<dbReference type="InterPro" id="IPR040673">
    <property type="entry name" value="CCDC81_HU_dom_2"/>
</dbReference>
<dbReference type="KEGG" id="acyg:106029684"/>
<proteinExistence type="predicted"/>
<dbReference type="Ensembl" id="ENSACDT00005013262.1">
    <property type="protein sequence ID" value="ENSACDP00005011060.1"/>
    <property type="gene ID" value="ENSACDG00005008058.1"/>
</dbReference>
<evidence type="ECO:0008006" key="6">
    <source>
        <dbReference type="Google" id="ProtNLM"/>
    </source>
</evidence>
<evidence type="ECO:0000256" key="1">
    <source>
        <dbReference type="SAM" id="MobiDB-lite"/>
    </source>
</evidence>
<evidence type="ECO:0000259" key="3">
    <source>
        <dbReference type="Pfam" id="PF18289"/>
    </source>
</evidence>
<evidence type="ECO:0000313" key="5">
    <source>
        <dbReference type="Proteomes" id="UP000694521"/>
    </source>
</evidence>
<dbReference type="AlphaFoldDB" id="A0A8B9DW13"/>
<feature type="region of interest" description="Disordered" evidence="1">
    <location>
        <begin position="235"/>
        <end position="265"/>
    </location>
</feature>
<dbReference type="PANTHER" id="PTHR14362">
    <property type="entry name" value="COILED-COIL DOMAIN-CONTAINING PROTEIN 81"/>
    <property type="match status" value="1"/>
</dbReference>
<dbReference type="Pfam" id="PF18289">
    <property type="entry name" value="HU-CCDC81_euk_2"/>
    <property type="match status" value="1"/>
</dbReference>
<keyword evidence="5" id="KW-1185">Reference proteome</keyword>
<gene>
    <name evidence="4" type="primary">LOC136787898</name>
</gene>
<feature type="compositionally biased region" description="Basic and acidic residues" evidence="1">
    <location>
        <begin position="248"/>
        <end position="257"/>
    </location>
</feature>
<feature type="domain" description="CCDC81 HU" evidence="3">
    <location>
        <begin position="117"/>
        <end position="187"/>
    </location>
</feature>
<dbReference type="InterPro" id="IPR026295">
    <property type="entry name" value="CCD81"/>
</dbReference>